<proteinExistence type="inferred from homology"/>
<evidence type="ECO:0000259" key="9">
    <source>
        <dbReference type="Pfam" id="PF08437"/>
    </source>
</evidence>
<evidence type="ECO:0000313" key="10">
    <source>
        <dbReference type="EMBL" id="SQI35654.1"/>
    </source>
</evidence>
<comment type="pathway">
    <text evidence="2">Bacterial outer membrane biogenesis; LPS core biosynthesis.</text>
</comment>
<comment type="cofactor">
    <cofactor evidence="1">
        <name>Mg(2+)</name>
        <dbReference type="ChEBI" id="CHEBI:18420"/>
    </cofactor>
</comment>
<comment type="similarity">
    <text evidence="3">Belongs to the glycosyltransferase 8 family.</text>
</comment>
<keyword evidence="5 10" id="KW-0808">Transferase</keyword>
<keyword evidence="4 10" id="KW-0328">Glycosyltransferase</keyword>
<dbReference type="InterPro" id="IPR050748">
    <property type="entry name" value="Glycosyltrans_8_dom-fam"/>
</dbReference>
<keyword evidence="11" id="KW-1185">Reference proteome</keyword>
<dbReference type="InterPro" id="IPR013645">
    <property type="entry name" value="Glyco_transf_8N"/>
</dbReference>
<evidence type="ECO:0000256" key="2">
    <source>
        <dbReference type="ARBA" id="ARBA00004713"/>
    </source>
</evidence>
<evidence type="ECO:0000256" key="4">
    <source>
        <dbReference type="ARBA" id="ARBA00022676"/>
    </source>
</evidence>
<evidence type="ECO:0000256" key="8">
    <source>
        <dbReference type="ARBA" id="ARBA00022985"/>
    </source>
</evidence>
<feature type="domain" description="Glycosyl transferase family 8 C-terminal" evidence="9">
    <location>
        <begin position="282"/>
        <end position="333"/>
    </location>
</feature>
<dbReference type="InterPro" id="IPR002495">
    <property type="entry name" value="Glyco_trans_8"/>
</dbReference>
<dbReference type="PANTHER" id="PTHR13778">
    <property type="entry name" value="GLYCOSYLTRANSFERASE 8 DOMAIN-CONTAINING PROTEIN"/>
    <property type="match status" value="1"/>
</dbReference>
<accession>A0A2X4XG48</accession>
<dbReference type="EMBL" id="LS483470">
    <property type="protein sequence ID" value="SQI35654.1"/>
    <property type="molecule type" value="Genomic_DNA"/>
</dbReference>
<dbReference type="Proteomes" id="UP000249005">
    <property type="component" value="Chromosome 1"/>
</dbReference>
<dbReference type="RefSeq" id="WP_170126471.1">
    <property type="nucleotide sequence ID" value="NZ_LR698987.1"/>
</dbReference>
<dbReference type="Pfam" id="PF01501">
    <property type="entry name" value="Glyco_transf_8"/>
    <property type="match status" value="1"/>
</dbReference>
<keyword evidence="6" id="KW-0479">Metal-binding</keyword>
<dbReference type="AlphaFoldDB" id="A0A2X4XG48"/>
<dbReference type="CDD" id="cd04194">
    <property type="entry name" value="GT8_A4GalT_like"/>
    <property type="match status" value="1"/>
</dbReference>
<dbReference type="InterPro" id="IPR029044">
    <property type="entry name" value="Nucleotide-diphossugar_trans"/>
</dbReference>
<dbReference type="SUPFAM" id="SSF53448">
    <property type="entry name" value="Nucleotide-diphospho-sugar transferases"/>
    <property type="match status" value="1"/>
</dbReference>
<evidence type="ECO:0000313" key="11">
    <source>
        <dbReference type="Proteomes" id="UP000249005"/>
    </source>
</evidence>
<gene>
    <name evidence="10" type="primary">rfaJ_1</name>
    <name evidence="10" type="ORF">NCTC12151_00488</name>
</gene>
<keyword evidence="7" id="KW-0460">Magnesium</keyword>
<dbReference type="PANTHER" id="PTHR13778:SF47">
    <property type="entry name" value="LIPOPOLYSACCHARIDE 1,3-GALACTOSYLTRANSFERASE"/>
    <property type="match status" value="1"/>
</dbReference>
<dbReference type="Pfam" id="PF08437">
    <property type="entry name" value="Glyco_transf_8C"/>
    <property type="match status" value="1"/>
</dbReference>
<reference evidence="10 11" key="1">
    <citation type="submission" date="2018-06" db="EMBL/GenBank/DDBJ databases">
        <authorList>
            <consortium name="Pathogen Informatics"/>
            <person name="Doyle S."/>
        </authorList>
    </citation>
    <scope>NUCLEOTIDE SEQUENCE [LARGE SCALE GENOMIC DNA]</scope>
    <source>
        <strain evidence="10 11">NCTC12151</strain>
    </source>
</reference>
<dbReference type="KEGG" id="lri:NCTC12151_00488"/>
<sequence>MRYFDDDVVTETILYSFNQDIVTEDEMTVCYGTDSGFMLGAAVSIASVIKENQGANLSFHIFTNEVKNDFLTRFEALAEKNRVSIFIHIINEGVLSALPSNRLWSTAIYYRFIIADYFSDKREKVLYIDSDVVCLGSISSLFSIELKENILAAVTERDESWWKNRANTLGKTELIDGYYNSGVLLINTGSWAKNSVTVQAISLLNNDVIRSSLTYYDQDVLNIITIGKVLFLGKKYNTQYSLNYELKEKPNRPNTDSVIFLHYIGPTKPWHEYAYKYEIALPYFSVKNASPWCDIPFQSPTSSMQYRYAAKHYVNHKAMLLAIKSYFLYFKSKVIG</sequence>
<name>A0A2X4XG48_9GAMM</name>
<dbReference type="GO" id="GO:0046872">
    <property type="term" value="F:metal ion binding"/>
    <property type="evidence" value="ECO:0007669"/>
    <property type="project" value="UniProtKB-KW"/>
</dbReference>
<protein>
    <submittedName>
        <fullName evidence="10">Lipopolysaccharide 1,2-glucosyltransferase</fullName>
        <ecNumber evidence="10">2.4.1.58</ecNumber>
    </submittedName>
</protein>
<dbReference type="GO" id="GO:0008919">
    <property type="term" value="F:lipopolysaccharide glucosyltransferase I activity"/>
    <property type="evidence" value="ECO:0007669"/>
    <property type="project" value="UniProtKB-EC"/>
</dbReference>
<organism evidence="10 11">
    <name type="scientific">Leminorella richardii</name>
    <dbReference type="NCBI Taxonomy" id="158841"/>
    <lineage>
        <taxon>Bacteria</taxon>
        <taxon>Pseudomonadati</taxon>
        <taxon>Pseudomonadota</taxon>
        <taxon>Gammaproteobacteria</taxon>
        <taxon>Enterobacterales</taxon>
        <taxon>Budviciaceae</taxon>
        <taxon>Leminorella</taxon>
    </lineage>
</organism>
<evidence type="ECO:0000256" key="7">
    <source>
        <dbReference type="ARBA" id="ARBA00022842"/>
    </source>
</evidence>
<keyword evidence="8" id="KW-0448">Lipopolysaccharide biosynthesis</keyword>
<dbReference type="EC" id="2.4.1.58" evidence="10"/>
<evidence type="ECO:0000256" key="6">
    <source>
        <dbReference type="ARBA" id="ARBA00022723"/>
    </source>
</evidence>
<evidence type="ECO:0000256" key="3">
    <source>
        <dbReference type="ARBA" id="ARBA00006351"/>
    </source>
</evidence>
<evidence type="ECO:0000256" key="1">
    <source>
        <dbReference type="ARBA" id="ARBA00001946"/>
    </source>
</evidence>
<dbReference type="Gene3D" id="3.90.550.10">
    <property type="entry name" value="Spore Coat Polysaccharide Biosynthesis Protein SpsA, Chain A"/>
    <property type="match status" value="1"/>
</dbReference>
<dbReference type="GO" id="GO:0008918">
    <property type="term" value="F:lipopolysaccharide 3-alpha-galactosyltransferase activity"/>
    <property type="evidence" value="ECO:0007669"/>
    <property type="project" value="InterPro"/>
</dbReference>
<evidence type="ECO:0000256" key="5">
    <source>
        <dbReference type="ARBA" id="ARBA00022679"/>
    </source>
</evidence>